<name>A0A556VSP6_BAGYA</name>
<dbReference type="GO" id="GO:0008017">
    <property type="term" value="F:microtubule binding"/>
    <property type="evidence" value="ECO:0007669"/>
    <property type="project" value="TreeGrafter"/>
</dbReference>
<dbReference type="GO" id="GO:0015630">
    <property type="term" value="C:microtubule cytoskeleton"/>
    <property type="evidence" value="ECO:0007669"/>
    <property type="project" value="TreeGrafter"/>
</dbReference>
<dbReference type="EMBL" id="VCAZ01000248">
    <property type="protein sequence ID" value="TTN67647.1"/>
    <property type="molecule type" value="Genomic_DNA"/>
</dbReference>
<evidence type="ECO:0000313" key="4">
    <source>
        <dbReference type="EMBL" id="TTN67647.1"/>
    </source>
</evidence>
<dbReference type="OrthoDB" id="9948757at2759"/>
<reference evidence="4 5" key="1">
    <citation type="journal article" date="2019" name="Genome Biol. Evol.">
        <title>Whole-Genome Sequencing of the Giant Devil Catfish, Bagarius yarrelli.</title>
        <authorList>
            <person name="Jiang W."/>
            <person name="Lv Y."/>
            <person name="Cheng L."/>
            <person name="Yang K."/>
            <person name="Chao B."/>
            <person name="Wang X."/>
            <person name="Li Y."/>
            <person name="Pan X."/>
            <person name="You X."/>
            <person name="Zhang Y."/>
            <person name="Yang J."/>
            <person name="Li J."/>
            <person name="Zhang X."/>
            <person name="Liu S."/>
            <person name="Sun C."/>
            <person name="Yang J."/>
            <person name="Shi Q."/>
        </authorList>
    </citation>
    <scope>NUCLEOTIDE SEQUENCE [LARGE SCALE GENOMIC DNA]</scope>
    <source>
        <strain evidence="4">JWS20170419001</strain>
        <tissue evidence="4">Muscle</tissue>
    </source>
</reference>
<proteinExistence type="inferred from homology"/>
<feature type="compositionally biased region" description="Low complexity" evidence="3">
    <location>
        <begin position="348"/>
        <end position="363"/>
    </location>
</feature>
<gene>
    <name evidence="4" type="ORF">Baya_15924</name>
</gene>
<feature type="region of interest" description="Disordered" evidence="3">
    <location>
        <begin position="18"/>
        <end position="47"/>
    </location>
</feature>
<keyword evidence="2" id="KW-0175">Coiled coil</keyword>
<feature type="compositionally biased region" description="Basic and acidic residues" evidence="3">
    <location>
        <begin position="326"/>
        <end position="337"/>
    </location>
</feature>
<sequence length="435" mass="47597">MEDTTLKQPSMVSRLPKFGFRATPVPGPITNGSNHVSSGWDKGVPVSKQNTTVRAAAPFPIKGRKEREDYEEKVLDCKKKSQAVVRSHRESQSVVRQIRKPLAASVGKTQRSTPIVPSAIPEKTIKTNTRNTVCKQPPPTQPVCSRVSVTVAAVKENSSSSSRGSLQSSLSHSSDSIKSISVENVVRSQSFSYLKRPEATADPPLTRSFSFNRATELAKQMPRPLAQSPVARPPVTQTPMVLDHVAKPTIPTCSISSKPTSLLKKSLLPSAIDGKPSLLSYKLMRPSINKQPRPVLPVKEKKELLKSNKGFQENITPVSEPSSNTHRAEFPPKEHFFNTEASDGHGQSLELSEDMSLSSTSSLERNDVSEEYMDDFDDLGNGMLFISVHKEGNTPVYCQERSSVTSPQTFMSEAVDWPEIGLTGTCRCEGALCPV</sequence>
<comment type="similarity">
    <text evidence="1">Belongs to the CCSER family.</text>
</comment>
<evidence type="ECO:0000313" key="5">
    <source>
        <dbReference type="Proteomes" id="UP000319801"/>
    </source>
</evidence>
<dbReference type="InterPro" id="IPR029627">
    <property type="entry name" value="CCSER"/>
</dbReference>
<evidence type="ECO:0000256" key="2">
    <source>
        <dbReference type="ARBA" id="ARBA00023054"/>
    </source>
</evidence>
<dbReference type="PANTHER" id="PTHR22461">
    <property type="entry name" value="SERINE-RICH COILED-COIL DOMAIN-CONTAINING PROTEIN 2-RELATED"/>
    <property type="match status" value="1"/>
</dbReference>
<dbReference type="PANTHER" id="PTHR22461:SF2">
    <property type="entry name" value="SERINE-RICH COILED-COIL DOMAIN-CONTAINING PROTEIN 2"/>
    <property type="match status" value="1"/>
</dbReference>
<evidence type="ECO:0000256" key="1">
    <source>
        <dbReference type="ARBA" id="ARBA00010949"/>
    </source>
</evidence>
<feature type="compositionally biased region" description="Polar residues" evidence="3">
    <location>
        <begin position="309"/>
        <end position="325"/>
    </location>
</feature>
<evidence type="ECO:0000256" key="3">
    <source>
        <dbReference type="SAM" id="MobiDB-lite"/>
    </source>
</evidence>
<keyword evidence="5" id="KW-1185">Reference proteome</keyword>
<dbReference type="GO" id="GO:0001578">
    <property type="term" value="P:microtubule bundle formation"/>
    <property type="evidence" value="ECO:0007669"/>
    <property type="project" value="TreeGrafter"/>
</dbReference>
<accession>A0A556VSP6</accession>
<dbReference type="Proteomes" id="UP000319801">
    <property type="component" value="Unassembled WGS sequence"/>
</dbReference>
<protein>
    <submittedName>
        <fullName evidence="4">Serine-rich coiled-coil domain-containing protein 2</fullName>
    </submittedName>
</protein>
<comment type="caution">
    <text evidence="4">The sequence shown here is derived from an EMBL/GenBank/DDBJ whole genome shotgun (WGS) entry which is preliminary data.</text>
</comment>
<feature type="region of interest" description="Disordered" evidence="3">
    <location>
        <begin position="307"/>
        <end position="366"/>
    </location>
</feature>
<organism evidence="4 5">
    <name type="scientific">Bagarius yarrelli</name>
    <name type="common">Goonch</name>
    <name type="synonym">Bagrus yarrelli</name>
    <dbReference type="NCBI Taxonomy" id="175774"/>
    <lineage>
        <taxon>Eukaryota</taxon>
        <taxon>Metazoa</taxon>
        <taxon>Chordata</taxon>
        <taxon>Craniata</taxon>
        <taxon>Vertebrata</taxon>
        <taxon>Euteleostomi</taxon>
        <taxon>Actinopterygii</taxon>
        <taxon>Neopterygii</taxon>
        <taxon>Teleostei</taxon>
        <taxon>Ostariophysi</taxon>
        <taxon>Siluriformes</taxon>
        <taxon>Sisoridae</taxon>
        <taxon>Sisorinae</taxon>
        <taxon>Bagarius</taxon>
    </lineage>
</organism>
<dbReference type="AlphaFoldDB" id="A0A556VSP6"/>